<gene>
    <name evidence="1" type="ORF">CPB84DRAFT_1785118</name>
</gene>
<proteinExistence type="predicted"/>
<dbReference type="SUPFAM" id="SSF54909">
    <property type="entry name" value="Dimeric alpha+beta barrel"/>
    <property type="match status" value="1"/>
</dbReference>
<evidence type="ECO:0000313" key="2">
    <source>
        <dbReference type="Proteomes" id="UP000724874"/>
    </source>
</evidence>
<name>A0A9P5TJY0_GYMJU</name>
<accession>A0A9P5TJY0</accession>
<evidence type="ECO:0008006" key="3">
    <source>
        <dbReference type="Google" id="ProtNLM"/>
    </source>
</evidence>
<comment type="caution">
    <text evidence="1">The sequence shown here is derived from an EMBL/GenBank/DDBJ whole genome shotgun (WGS) entry which is preliminary data.</text>
</comment>
<reference evidence="1" key="1">
    <citation type="submission" date="2020-11" db="EMBL/GenBank/DDBJ databases">
        <authorList>
            <consortium name="DOE Joint Genome Institute"/>
            <person name="Ahrendt S."/>
            <person name="Riley R."/>
            <person name="Andreopoulos W."/>
            <person name="LaButti K."/>
            <person name="Pangilinan J."/>
            <person name="Ruiz-duenas F.J."/>
            <person name="Barrasa J.M."/>
            <person name="Sanchez-Garcia M."/>
            <person name="Camarero S."/>
            <person name="Miyauchi S."/>
            <person name="Serrano A."/>
            <person name="Linde D."/>
            <person name="Babiker R."/>
            <person name="Drula E."/>
            <person name="Ayuso-Fernandez I."/>
            <person name="Pacheco R."/>
            <person name="Padilla G."/>
            <person name="Ferreira P."/>
            <person name="Barriuso J."/>
            <person name="Kellner H."/>
            <person name="Castanera R."/>
            <person name="Alfaro M."/>
            <person name="Ramirez L."/>
            <person name="Pisabarro A.G."/>
            <person name="Kuo A."/>
            <person name="Tritt A."/>
            <person name="Lipzen A."/>
            <person name="He G."/>
            <person name="Yan M."/>
            <person name="Ng V."/>
            <person name="Cullen D."/>
            <person name="Martin F."/>
            <person name="Rosso M.-N."/>
            <person name="Henrissat B."/>
            <person name="Hibbett D."/>
            <person name="Martinez A.T."/>
            <person name="Grigoriev I.V."/>
        </authorList>
    </citation>
    <scope>NUCLEOTIDE SEQUENCE</scope>
    <source>
        <strain evidence="1">AH 44721</strain>
    </source>
</reference>
<dbReference type="Gene3D" id="3.30.70.100">
    <property type="match status" value="2"/>
</dbReference>
<evidence type="ECO:0000313" key="1">
    <source>
        <dbReference type="EMBL" id="KAF8889992.1"/>
    </source>
</evidence>
<sequence>MSIVEFVWWSGSDEFLADLNGSFKPMIDYVSSADGCLRILSGLEAEPDERNFWMVVVWESHELHQAMMARPDYPTMVGRLKPFFRDGILKMNHVKFNRDTDTAFKAPVTAIAFITLKGNTTLKDLDKLLNFTQQLCDPEKGGHPPTAWGNTEEDEKQVLVISGWDSVEARQAVMANAANIAKFRETVLEGYKAVDVKSVHLKLRENFVRT</sequence>
<protein>
    <recommendedName>
        <fullName evidence="3">ABM domain-containing protein</fullName>
    </recommendedName>
</protein>
<dbReference type="OrthoDB" id="3830579at2759"/>
<dbReference type="InterPro" id="IPR011008">
    <property type="entry name" value="Dimeric_a/b-barrel"/>
</dbReference>
<dbReference type="AlphaFoldDB" id="A0A9P5TJY0"/>
<organism evidence="1 2">
    <name type="scientific">Gymnopilus junonius</name>
    <name type="common">Spectacular rustgill mushroom</name>
    <name type="synonym">Gymnopilus spectabilis subsp. junonius</name>
    <dbReference type="NCBI Taxonomy" id="109634"/>
    <lineage>
        <taxon>Eukaryota</taxon>
        <taxon>Fungi</taxon>
        <taxon>Dikarya</taxon>
        <taxon>Basidiomycota</taxon>
        <taxon>Agaricomycotina</taxon>
        <taxon>Agaricomycetes</taxon>
        <taxon>Agaricomycetidae</taxon>
        <taxon>Agaricales</taxon>
        <taxon>Agaricineae</taxon>
        <taxon>Hymenogastraceae</taxon>
        <taxon>Gymnopilus</taxon>
    </lineage>
</organism>
<keyword evidence="2" id="KW-1185">Reference proteome</keyword>
<dbReference type="Proteomes" id="UP000724874">
    <property type="component" value="Unassembled WGS sequence"/>
</dbReference>
<dbReference type="EMBL" id="JADNYJ010000077">
    <property type="protein sequence ID" value="KAF8889992.1"/>
    <property type="molecule type" value="Genomic_DNA"/>
</dbReference>